<evidence type="ECO:0000256" key="4">
    <source>
        <dbReference type="ARBA" id="ARBA00004635"/>
    </source>
</evidence>
<keyword evidence="10" id="KW-0975">Bacterial flagellum</keyword>
<keyword evidence="13" id="KW-0282">Flagellum</keyword>
<comment type="similarity">
    <text evidence="5">Belongs to the FlgH family.</text>
</comment>
<evidence type="ECO:0000256" key="2">
    <source>
        <dbReference type="ARBA" id="ARBA00004117"/>
    </source>
</evidence>
<dbReference type="EMBL" id="QQSY01000001">
    <property type="protein sequence ID" value="RDI99323.1"/>
    <property type="molecule type" value="Genomic_DNA"/>
</dbReference>
<keyword evidence="9" id="KW-0564">Palmitate</keyword>
<keyword evidence="11" id="KW-0998">Cell outer membrane</keyword>
<comment type="function">
    <text evidence="1">Assembles around the rod to form the L-ring and probably protects the motor/basal body from shearing forces during rotation.</text>
</comment>
<comment type="subcellular location">
    <subcellularLocation>
        <location evidence="2">Bacterial flagellum basal body</location>
    </subcellularLocation>
    <subcellularLocation>
        <location evidence="3">Cell outer membrane</location>
    </subcellularLocation>
    <subcellularLocation>
        <location evidence="4">Membrane</location>
        <topology evidence="4">Lipid-anchor</topology>
    </subcellularLocation>
</comment>
<dbReference type="PANTHER" id="PTHR34933">
    <property type="entry name" value="FLAGELLAR L-RING PROTEIN"/>
    <property type="match status" value="1"/>
</dbReference>
<evidence type="ECO:0000313" key="13">
    <source>
        <dbReference type="EMBL" id="RDI99323.1"/>
    </source>
</evidence>
<evidence type="ECO:0000256" key="12">
    <source>
        <dbReference type="ARBA" id="ARBA00023288"/>
    </source>
</evidence>
<evidence type="ECO:0000256" key="3">
    <source>
        <dbReference type="ARBA" id="ARBA00004442"/>
    </source>
</evidence>
<keyword evidence="13" id="KW-0969">Cilium</keyword>
<evidence type="ECO:0000256" key="5">
    <source>
        <dbReference type="ARBA" id="ARBA00006929"/>
    </source>
</evidence>
<dbReference type="GO" id="GO:0071973">
    <property type="term" value="P:bacterial-type flagellum-dependent cell motility"/>
    <property type="evidence" value="ECO:0007669"/>
    <property type="project" value="InterPro"/>
</dbReference>
<organism evidence="13 14">
    <name type="scientific">Dyella solisilvae</name>
    <dbReference type="NCBI Taxonomy" id="1920168"/>
    <lineage>
        <taxon>Bacteria</taxon>
        <taxon>Pseudomonadati</taxon>
        <taxon>Pseudomonadota</taxon>
        <taxon>Gammaproteobacteria</taxon>
        <taxon>Lysobacterales</taxon>
        <taxon>Rhodanobacteraceae</taxon>
        <taxon>Dyella</taxon>
    </lineage>
</organism>
<keyword evidence="12" id="KW-0449">Lipoprotein</keyword>
<evidence type="ECO:0000256" key="10">
    <source>
        <dbReference type="ARBA" id="ARBA00023143"/>
    </source>
</evidence>
<keyword evidence="14" id="KW-1185">Reference proteome</keyword>
<dbReference type="AlphaFoldDB" id="A0A370K9I7"/>
<sequence>MAWPASRGHRGMSSPSWWTARKRPWRLASSTRERLKLSSKHYLTTALAIGSLCAALAHAQSVPGSMIDPDTYRGLAADHRAHQVGDTLTVVVTETARATASANTDAQSGVQLSANTQNHGNIRNYGIGMAGEDAGQGKTSRAGSLQAQLAVRVVAIEGDGMLRIQGGQTVVINGEKQQFSLTGLVRSEDISTGNTILSNRISEANIQYTGDGDVSESQRRSILYRIARWLHLI</sequence>
<dbReference type="InterPro" id="IPR000527">
    <property type="entry name" value="Flag_Lring"/>
</dbReference>
<evidence type="ECO:0000256" key="8">
    <source>
        <dbReference type="ARBA" id="ARBA00023136"/>
    </source>
</evidence>
<accession>A0A370K9I7</accession>
<gene>
    <name evidence="13" type="ORF">DVT68_00200</name>
</gene>
<dbReference type="GO" id="GO:0009279">
    <property type="term" value="C:cell outer membrane"/>
    <property type="evidence" value="ECO:0007669"/>
    <property type="project" value="UniProtKB-SubCell"/>
</dbReference>
<evidence type="ECO:0000256" key="6">
    <source>
        <dbReference type="ARBA" id="ARBA00011439"/>
    </source>
</evidence>
<comment type="subunit">
    <text evidence="6">The basal body constitutes a major portion of the flagellar organelle and consists of four rings (L,P,S, and M) mounted on a central rod.</text>
</comment>
<name>A0A370K9I7_9GAMM</name>
<keyword evidence="13" id="KW-0966">Cell projection</keyword>
<dbReference type="Proteomes" id="UP000254711">
    <property type="component" value="Unassembled WGS sequence"/>
</dbReference>
<protein>
    <submittedName>
        <fullName evidence="13">Flagellar basal body L-ring protein FlgH</fullName>
    </submittedName>
</protein>
<dbReference type="GO" id="GO:0003774">
    <property type="term" value="F:cytoskeletal motor activity"/>
    <property type="evidence" value="ECO:0007669"/>
    <property type="project" value="InterPro"/>
</dbReference>
<dbReference type="GO" id="GO:0009427">
    <property type="term" value="C:bacterial-type flagellum basal body, distal rod, L ring"/>
    <property type="evidence" value="ECO:0007669"/>
    <property type="project" value="InterPro"/>
</dbReference>
<comment type="caution">
    <text evidence="13">The sequence shown here is derived from an EMBL/GenBank/DDBJ whole genome shotgun (WGS) entry which is preliminary data.</text>
</comment>
<keyword evidence="8" id="KW-0472">Membrane</keyword>
<proteinExistence type="inferred from homology"/>
<evidence type="ECO:0000256" key="7">
    <source>
        <dbReference type="ARBA" id="ARBA00022729"/>
    </source>
</evidence>
<reference evidence="13 14" key="1">
    <citation type="submission" date="2018-07" db="EMBL/GenBank/DDBJ databases">
        <title>Dyella solisilvae sp. nov., isolated from the pine and broad-leaved mixed forest soil.</title>
        <authorList>
            <person name="Gao Z."/>
            <person name="Qiu L."/>
        </authorList>
    </citation>
    <scope>NUCLEOTIDE SEQUENCE [LARGE SCALE GENOMIC DNA]</scope>
    <source>
        <strain evidence="13 14">DHG54</strain>
    </source>
</reference>
<evidence type="ECO:0000256" key="1">
    <source>
        <dbReference type="ARBA" id="ARBA00002591"/>
    </source>
</evidence>
<keyword evidence="7" id="KW-0732">Signal</keyword>
<dbReference type="PANTHER" id="PTHR34933:SF1">
    <property type="entry name" value="FLAGELLAR L-RING PROTEIN"/>
    <property type="match status" value="1"/>
</dbReference>
<evidence type="ECO:0000256" key="11">
    <source>
        <dbReference type="ARBA" id="ARBA00023237"/>
    </source>
</evidence>
<dbReference type="PRINTS" id="PR01008">
    <property type="entry name" value="FLGLRINGFLGH"/>
</dbReference>
<evidence type="ECO:0000256" key="9">
    <source>
        <dbReference type="ARBA" id="ARBA00023139"/>
    </source>
</evidence>
<dbReference type="Pfam" id="PF02107">
    <property type="entry name" value="FlgH"/>
    <property type="match status" value="1"/>
</dbReference>
<evidence type="ECO:0000313" key="14">
    <source>
        <dbReference type="Proteomes" id="UP000254711"/>
    </source>
</evidence>